<dbReference type="Proteomes" id="UP001150942">
    <property type="component" value="Unassembled WGS sequence"/>
</dbReference>
<dbReference type="Gene3D" id="3.40.30.10">
    <property type="entry name" value="Glutaredoxin"/>
    <property type="match status" value="1"/>
</dbReference>
<feature type="non-terminal residue" evidence="5">
    <location>
        <position position="1"/>
    </location>
</feature>
<dbReference type="Pfam" id="PF13410">
    <property type="entry name" value="GST_C_2"/>
    <property type="match status" value="1"/>
</dbReference>
<evidence type="ECO:0000259" key="4">
    <source>
        <dbReference type="PROSITE" id="PS50405"/>
    </source>
</evidence>
<dbReference type="Pfam" id="PF13409">
    <property type="entry name" value="GST_N_2"/>
    <property type="match status" value="1"/>
</dbReference>
<sequence length="312" mass="35268">GTTGFHDVISPDSDSKFSAEKGRYVLYISYMCPFAHRATVVRSLKGLESIIQLVVLDPELGPDGWFFSGRFGTAECDPLYGFKYLKDLYLKADPNYAGRFSVPLLWDKKNHTAVNNESSELMRMFYTAFDNLLPPELQEPNFPGGGLYPNHFRKEIDEWNALINSNLNTGVYNVGLASSQDEYTQSVDKLFGTLDQIEHRLQSSGPYLFGDSLTETDLRLYTTVTRFDVAYYTIFRCNLKMIRLDYPAIDLWYRSLYHDKSGRTRDAFKATTDFFAHKFGYTKLFASKMGGTGDIVPAGPSPAILPLSGTDE</sequence>
<dbReference type="InterPro" id="IPR004045">
    <property type="entry name" value="Glutathione_S-Trfase_N"/>
</dbReference>
<feature type="active site" description="Proton donor/acceptor" evidence="1">
    <location>
        <position position="172"/>
    </location>
</feature>
<feature type="domain" description="GST C-terminal" evidence="4">
    <location>
        <begin position="149"/>
        <end position="279"/>
    </location>
</feature>
<feature type="site" description="Lowers pKa of active site Cys" evidence="3">
    <location>
        <position position="281"/>
    </location>
</feature>
<dbReference type="PROSITE" id="PS50405">
    <property type="entry name" value="GST_CTER"/>
    <property type="match status" value="1"/>
</dbReference>
<comment type="caution">
    <text evidence="5">The sequence shown here is derived from an EMBL/GenBank/DDBJ whole genome shotgun (WGS) entry which is preliminary data.</text>
</comment>
<dbReference type="InterPro" id="IPR036249">
    <property type="entry name" value="Thioredoxin-like_sf"/>
</dbReference>
<dbReference type="InterPro" id="IPR016639">
    <property type="entry name" value="GST_Omega/GSH"/>
</dbReference>
<dbReference type="AlphaFoldDB" id="A0A9W9IWW3"/>
<name>A0A9W9IWW3_9EURO</name>
<reference evidence="5" key="1">
    <citation type="submission" date="2022-11" db="EMBL/GenBank/DDBJ databases">
        <authorList>
            <person name="Petersen C."/>
        </authorList>
    </citation>
    <scope>NUCLEOTIDE SEQUENCE</scope>
    <source>
        <strain evidence="5">IBT 20477</strain>
    </source>
</reference>
<feature type="site" description="Lowers pKa of active site Cys" evidence="3">
    <location>
        <position position="231"/>
    </location>
</feature>
<organism evidence="5 6">
    <name type="scientific">Penicillium cf. viridicatum</name>
    <dbReference type="NCBI Taxonomy" id="2972119"/>
    <lineage>
        <taxon>Eukaryota</taxon>
        <taxon>Fungi</taxon>
        <taxon>Dikarya</taxon>
        <taxon>Ascomycota</taxon>
        <taxon>Pezizomycotina</taxon>
        <taxon>Eurotiomycetes</taxon>
        <taxon>Eurotiomycetidae</taxon>
        <taxon>Eurotiales</taxon>
        <taxon>Aspergillaceae</taxon>
        <taxon>Penicillium</taxon>
    </lineage>
</organism>
<dbReference type="PANTHER" id="PTHR32419:SF25">
    <property type="entry name" value="GLUTATHIONE S-TRANSFERASE (EUROFUNG)"/>
    <property type="match status" value="1"/>
</dbReference>
<dbReference type="SUPFAM" id="SSF52833">
    <property type="entry name" value="Thioredoxin-like"/>
    <property type="match status" value="1"/>
</dbReference>
<gene>
    <name evidence="5" type="ORF">N7449_011362</name>
</gene>
<feature type="active site" description="Nucleophile" evidence="1">
    <location>
        <position position="32"/>
    </location>
</feature>
<dbReference type="CDD" id="cd03190">
    <property type="entry name" value="GST_C_Omega_like"/>
    <property type="match status" value="1"/>
</dbReference>
<feature type="binding site" evidence="2">
    <location>
        <begin position="99"/>
        <end position="102"/>
    </location>
    <ligand>
        <name>glutathione</name>
        <dbReference type="ChEBI" id="CHEBI:57925"/>
    </ligand>
</feature>
<dbReference type="EMBL" id="JAPQKQ010000008">
    <property type="protein sequence ID" value="KAJ5186598.1"/>
    <property type="molecule type" value="Genomic_DNA"/>
</dbReference>
<reference evidence="5" key="2">
    <citation type="journal article" date="2023" name="IMA Fungus">
        <title>Comparative genomic study of the Penicillium genus elucidates a diverse pangenome and 15 lateral gene transfer events.</title>
        <authorList>
            <person name="Petersen C."/>
            <person name="Sorensen T."/>
            <person name="Nielsen M.R."/>
            <person name="Sondergaard T.E."/>
            <person name="Sorensen J.L."/>
            <person name="Fitzpatrick D.A."/>
            <person name="Frisvad J.C."/>
            <person name="Nielsen K.L."/>
        </authorList>
    </citation>
    <scope>NUCLEOTIDE SEQUENCE</scope>
    <source>
        <strain evidence="5">IBT 20477</strain>
    </source>
</reference>
<feature type="binding site" evidence="2">
    <location>
        <begin position="117"/>
        <end position="118"/>
    </location>
    <ligand>
        <name>glutathione</name>
        <dbReference type="ChEBI" id="CHEBI:57925"/>
    </ligand>
</feature>
<dbReference type="Gene3D" id="1.20.1050.10">
    <property type="match status" value="1"/>
</dbReference>
<evidence type="ECO:0000313" key="6">
    <source>
        <dbReference type="Proteomes" id="UP001150942"/>
    </source>
</evidence>
<evidence type="ECO:0000313" key="5">
    <source>
        <dbReference type="EMBL" id="KAJ5186598.1"/>
    </source>
</evidence>
<keyword evidence="6" id="KW-1185">Reference proteome</keyword>
<dbReference type="SUPFAM" id="SSF47616">
    <property type="entry name" value="GST C-terminal domain-like"/>
    <property type="match status" value="1"/>
</dbReference>
<evidence type="ECO:0000256" key="1">
    <source>
        <dbReference type="PIRSR" id="PIRSR015753-1"/>
    </source>
</evidence>
<accession>A0A9W9IWW3</accession>
<dbReference type="OrthoDB" id="2309723at2759"/>
<dbReference type="GO" id="GO:0004364">
    <property type="term" value="F:glutathione transferase activity"/>
    <property type="evidence" value="ECO:0007669"/>
    <property type="project" value="InterPro"/>
</dbReference>
<dbReference type="InterPro" id="IPR010987">
    <property type="entry name" value="Glutathione-S-Trfase_C-like"/>
</dbReference>
<feature type="binding site" evidence="2">
    <location>
        <position position="65"/>
    </location>
    <ligand>
        <name>glutathione</name>
        <dbReference type="ChEBI" id="CHEBI:57925"/>
    </ligand>
</feature>
<dbReference type="InterPro" id="IPR047047">
    <property type="entry name" value="GST_Omega-like_C"/>
</dbReference>
<protein>
    <recommendedName>
        <fullName evidence="4">GST C-terminal domain-containing protein</fullName>
    </recommendedName>
</protein>
<evidence type="ECO:0000256" key="3">
    <source>
        <dbReference type="PIRSR" id="PIRSR015753-3"/>
    </source>
</evidence>
<dbReference type="InterPro" id="IPR036282">
    <property type="entry name" value="Glutathione-S-Trfase_C_sf"/>
</dbReference>
<dbReference type="GO" id="GO:0005737">
    <property type="term" value="C:cytoplasm"/>
    <property type="evidence" value="ECO:0007669"/>
    <property type="project" value="TreeGrafter"/>
</dbReference>
<proteinExistence type="predicted"/>
<evidence type="ECO:0000256" key="2">
    <source>
        <dbReference type="PIRSR" id="PIRSR015753-2"/>
    </source>
</evidence>
<dbReference type="PANTHER" id="PTHR32419">
    <property type="entry name" value="GLUTATHIONYL-HYDROQUINONE REDUCTASE"/>
    <property type="match status" value="1"/>
</dbReference>
<dbReference type="PIRSF" id="PIRSF015753">
    <property type="entry name" value="GST"/>
    <property type="match status" value="1"/>
</dbReference>